<gene>
    <name evidence="2" type="ORF">JOC48_001992</name>
</gene>
<keyword evidence="1" id="KW-0175">Coiled coil</keyword>
<sequence length="194" mass="23599">MDYSNSWYEYMRQMQEYMQQQENRVRDLENRLSKIENNESSKNHTTIEKIEYHFDQLKIERLDGSLHIGLSPEDLGKIDDMSLNHLPKHPIQQQKPPPSQQLMEQLDQYVTRECPKIIQQLANEFAYPVNQSYEQLLLNDVRKQLPDRIAYYEKNINNQESRNSFNYIYEQVKKEIEYSLRQFFENERKKENNE</sequence>
<comment type="caution">
    <text evidence="2">The sequence shown here is derived from an EMBL/GenBank/DDBJ whole genome shotgun (WGS) entry which is preliminary data.</text>
</comment>
<proteinExistence type="predicted"/>
<dbReference type="RefSeq" id="WP_204499152.1">
    <property type="nucleotide sequence ID" value="NZ_JAFBDR010000009.1"/>
</dbReference>
<dbReference type="InterPro" id="IPR019673">
    <property type="entry name" value="Spore_germination_GerPC"/>
</dbReference>
<evidence type="ECO:0000313" key="3">
    <source>
        <dbReference type="Proteomes" id="UP001296943"/>
    </source>
</evidence>
<organism evidence="2 3">
    <name type="scientific">Aquibacillus albus</name>
    <dbReference type="NCBI Taxonomy" id="1168171"/>
    <lineage>
        <taxon>Bacteria</taxon>
        <taxon>Bacillati</taxon>
        <taxon>Bacillota</taxon>
        <taxon>Bacilli</taxon>
        <taxon>Bacillales</taxon>
        <taxon>Bacillaceae</taxon>
        <taxon>Aquibacillus</taxon>
    </lineage>
</organism>
<dbReference type="EMBL" id="JAFBDR010000009">
    <property type="protein sequence ID" value="MBM7571496.1"/>
    <property type="molecule type" value="Genomic_DNA"/>
</dbReference>
<evidence type="ECO:0000256" key="1">
    <source>
        <dbReference type="SAM" id="Coils"/>
    </source>
</evidence>
<reference evidence="2 3" key="1">
    <citation type="submission" date="2021-01" db="EMBL/GenBank/DDBJ databases">
        <title>Genomic Encyclopedia of Type Strains, Phase IV (KMG-IV): sequencing the most valuable type-strain genomes for metagenomic binning, comparative biology and taxonomic classification.</title>
        <authorList>
            <person name="Goeker M."/>
        </authorList>
    </citation>
    <scope>NUCLEOTIDE SEQUENCE [LARGE SCALE GENOMIC DNA]</scope>
    <source>
        <strain evidence="2 3">DSM 23711</strain>
    </source>
</reference>
<evidence type="ECO:0000313" key="2">
    <source>
        <dbReference type="EMBL" id="MBM7571496.1"/>
    </source>
</evidence>
<keyword evidence="3" id="KW-1185">Reference proteome</keyword>
<feature type="coiled-coil region" evidence="1">
    <location>
        <begin position="11"/>
        <end position="45"/>
    </location>
</feature>
<name>A0ABS2N033_9BACI</name>
<dbReference type="Proteomes" id="UP001296943">
    <property type="component" value="Unassembled WGS sequence"/>
</dbReference>
<accession>A0ABS2N033</accession>
<protein>
    <submittedName>
        <fullName evidence="2">Spore germination protein PC</fullName>
    </submittedName>
</protein>
<dbReference type="Pfam" id="PF10737">
    <property type="entry name" value="GerPC"/>
    <property type="match status" value="1"/>
</dbReference>